<keyword evidence="1" id="KW-0812">Transmembrane</keyword>
<accession>A0A1Y1S376</accession>
<dbReference type="RefSeq" id="WP_083047527.1">
    <property type="nucleotide sequence ID" value="NZ_MWQY01000001.1"/>
</dbReference>
<dbReference type="EMBL" id="MWQY01000001">
    <property type="protein sequence ID" value="ORC38419.1"/>
    <property type="molecule type" value="Genomic_DNA"/>
</dbReference>
<gene>
    <name evidence="3" type="ORF">B4O97_01285</name>
</gene>
<keyword evidence="1" id="KW-1133">Transmembrane helix</keyword>
<evidence type="ECO:0000256" key="2">
    <source>
        <dbReference type="SAM" id="SignalP"/>
    </source>
</evidence>
<name>A0A1Y1S376_9SPIO</name>
<dbReference type="OrthoDB" id="9862539at2"/>
<keyword evidence="2" id="KW-0732">Signal</keyword>
<evidence type="ECO:0000313" key="3">
    <source>
        <dbReference type="EMBL" id="ORC38419.1"/>
    </source>
</evidence>
<evidence type="ECO:0008006" key="5">
    <source>
        <dbReference type="Google" id="ProtNLM"/>
    </source>
</evidence>
<sequence>MKKRSTVMLMSCVLGIVTCFSLEAQQIFSVELDQLLTPRAAVEFLLQPQTGLRGSLGVSVLGFPTVSYGLVAVRHMRSPDSKFQLDLEGGLPVGYFNLLEGACIDWDPNIDDPFAGWLWGGGISWGWRSRQRQFSLFTGCSAWWEVQRDSGWKGPGPIFLVLLRYSRLKG</sequence>
<feature type="transmembrane region" description="Helical" evidence="1">
    <location>
        <begin position="53"/>
        <end position="73"/>
    </location>
</feature>
<organism evidence="3 4">
    <name type="scientific">Marispirochaeta aestuarii</name>
    <dbReference type="NCBI Taxonomy" id="1963862"/>
    <lineage>
        <taxon>Bacteria</taxon>
        <taxon>Pseudomonadati</taxon>
        <taxon>Spirochaetota</taxon>
        <taxon>Spirochaetia</taxon>
        <taxon>Spirochaetales</taxon>
        <taxon>Spirochaetaceae</taxon>
        <taxon>Marispirochaeta</taxon>
    </lineage>
</organism>
<dbReference type="Proteomes" id="UP000192343">
    <property type="component" value="Unassembled WGS sequence"/>
</dbReference>
<reference evidence="3 4" key="1">
    <citation type="submission" date="2017-03" db="EMBL/GenBank/DDBJ databases">
        <title>Draft Genome sequence of Marispirochaeta sp. strain JC444.</title>
        <authorList>
            <person name="Shivani Y."/>
            <person name="Subhash Y."/>
            <person name="Sasikala C."/>
            <person name="Ramana C."/>
        </authorList>
    </citation>
    <scope>NUCLEOTIDE SEQUENCE [LARGE SCALE GENOMIC DNA]</scope>
    <source>
        <strain evidence="3 4">JC444</strain>
    </source>
</reference>
<keyword evidence="4" id="KW-1185">Reference proteome</keyword>
<keyword evidence="1" id="KW-0472">Membrane</keyword>
<dbReference type="AlphaFoldDB" id="A0A1Y1S376"/>
<evidence type="ECO:0000313" key="4">
    <source>
        <dbReference type="Proteomes" id="UP000192343"/>
    </source>
</evidence>
<feature type="signal peptide" evidence="2">
    <location>
        <begin position="1"/>
        <end position="24"/>
    </location>
</feature>
<feature type="chain" id="PRO_5013231465" description="Outer membrane protein beta-barrel domain-containing protein" evidence="2">
    <location>
        <begin position="25"/>
        <end position="170"/>
    </location>
</feature>
<evidence type="ECO:0000256" key="1">
    <source>
        <dbReference type="SAM" id="Phobius"/>
    </source>
</evidence>
<proteinExistence type="predicted"/>
<comment type="caution">
    <text evidence="3">The sequence shown here is derived from an EMBL/GenBank/DDBJ whole genome shotgun (WGS) entry which is preliminary data.</text>
</comment>
<protein>
    <recommendedName>
        <fullName evidence="5">Outer membrane protein beta-barrel domain-containing protein</fullName>
    </recommendedName>
</protein>